<keyword evidence="8" id="KW-1185">Reference proteome</keyword>
<feature type="domain" description="FH2" evidence="6">
    <location>
        <begin position="535"/>
        <end position="820"/>
    </location>
</feature>
<feature type="domain" description="C2 tensin-type" evidence="5">
    <location>
        <begin position="177"/>
        <end position="316"/>
    </location>
</feature>
<dbReference type="SUPFAM" id="SSF52799">
    <property type="entry name" value="(Phosphotyrosine protein) phosphatases II"/>
    <property type="match status" value="1"/>
</dbReference>
<dbReference type="Gene3D" id="3.90.190.10">
    <property type="entry name" value="Protein tyrosine phosphatase superfamily"/>
    <property type="match status" value="1"/>
</dbReference>
<gene>
    <name evidence="7" type="ORF">TAV2_LOCUS19591</name>
</gene>
<dbReference type="InterPro" id="IPR029021">
    <property type="entry name" value="Prot-tyrosine_phosphatase-like"/>
</dbReference>
<dbReference type="Gene3D" id="1.20.58.2220">
    <property type="entry name" value="Formin, FH2 domain"/>
    <property type="match status" value="2"/>
</dbReference>
<dbReference type="InterPro" id="IPR051144">
    <property type="entry name" value="Formin_homology_domain"/>
</dbReference>
<feature type="region of interest" description="Disordered" evidence="4">
    <location>
        <begin position="346"/>
        <end position="385"/>
    </location>
</feature>
<dbReference type="Gene3D" id="2.60.40.1110">
    <property type="match status" value="1"/>
</dbReference>
<evidence type="ECO:0000256" key="1">
    <source>
        <dbReference type="ARBA" id="ARBA00006468"/>
    </source>
</evidence>
<feature type="region of interest" description="Disordered" evidence="4">
    <location>
        <begin position="412"/>
        <end position="533"/>
    </location>
</feature>
<dbReference type="GO" id="GO:0004721">
    <property type="term" value="F:phosphoprotein phosphatase activity"/>
    <property type="evidence" value="ECO:0007669"/>
    <property type="project" value="UniProtKB-KW"/>
</dbReference>
<keyword evidence="2" id="KW-0378">Hydrolase</keyword>
<protein>
    <recommendedName>
        <fullName evidence="3">Formin-like protein</fullName>
    </recommendedName>
</protein>
<feature type="compositionally biased region" description="Polar residues" evidence="4">
    <location>
        <begin position="376"/>
        <end position="385"/>
    </location>
</feature>
<dbReference type="EMBL" id="OU466862">
    <property type="protein sequence ID" value="CAH2069558.1"/>
    <property type="molecule type" value="Genomic_DNA"/>
</dbReference>
<organism evidence="7 8">
    <name type="scientific">Thlaspi arvense</name>
    <name type="common">Field penny-cress</name>
    <dbReference type="NCBI Taxonomy" id="13288"/>
    <lineage>
        <taxon>Eukaryota</taxon>
        <taxon>Viridiplantae</taxon>
        <taxon>Streptophyta</taxon>
        <taxon>Embryophyta</taxon>
        <taxon>Tracheophyta</taxon>
        <taxon>Spermatophyta</taxon>
        <taxon>Magnoliopsida</taxon>
        <taxon>eudicotyledons</taxon>
        <taxon>Gunneridae</taxon>
        <taxon>Pentapetalae</taxon>
        <taxon>rosids</taxon>
        <taxon>malvids</taxon>
        <taxon>Brassicales</taxon>
        <taxon>Brassicaceae</taxon>
        <taxon>Thlaspideae</taxon>
        <taxon>Thlaspi</taxon>
    </lineage>
</organism>
<evidence type="ECO:0000259" key="5">
    <source>
        <dbReference type="PROSITE" id="PS51182"/>
    </source>
</evidence>
<keyword evidence="2" id="KW-0904">Protein phosphatase</keyword>
<dbReference type="InterPro" id="IPR015425">
    <property type="entry name" value="FH2_Formin"/>
</dbReference>
<dbReference type="SMART" id="SM00498">
    <property type="entry name" value="FH2"/>
    <property type="match status" value="1"/>
</dbReference>
<feature type="compositionally biased region" description="Low complexity" evidence="4">
    <location>
        <begin position="423"/>
        <end position="452"/>
    </location>
</feature>
<dbReference type="InterPro" id="IPR035892">
    <property type="entry name" value="C2_domain_sf"/>
</dbReference>
<dbReference type="PANTHER" id="PTHR45733">
    <property type="entry name" value="FORMIN-J"/>
    <property type="match status" value="1"/>
</dbReference>
<evidence type="ECO:0000313" key="8">
    <source>
        <dbReference type="Proteomes" id="UP000836841"/>
    </source>
</evidence>
<accession>A0AAU9SPR2</accession>
<dbReference type="Proteomes" id="UP000836841">
    <property type="component" value="Chromosome 6"/>
</dbReference>
<evidence type="ECO:0000313" key="7">
    <source>
        <dbReference type="EMBL" id="CAH2069558.1"/>
    </source>
</evidence>
<name>A0AAU9SPR2_THLAR</name>
<evidence type="ECO:0000259" key="6">
    <source>
        <dbReference type="PROSITE" id="PS51444"/>
    </source>
</evidence>
<evidence type="ECO:0000256" key="2">
    <source>
        <dbReference type="ARBA" id="ARBA00022912"/>
    </source>
</evidence>
<dbReference type="SMART" id="SM01326">
    <property type="entry name" value="PTEN_C2"/>
    <property type="match status" value="1"/>
</dbReference>
<dbReference type="SUPFAM" id="SSF101447">
    <property type="entry name" value="Formin homology 2 domain (FH2 domain)"/>
    <property type="match status" value="1"/>
</dbReference>
<comment type="similarity">
    <text evidence="1">Belongs to the formin-like family. Class-II subfamily.</text>
</comment>
<proteinExistence type="inferred from homology"/>
<dbReference type="SUPFAM" id="SSF49562">
    <property type="entry name" value="C2 domain (Calcium/lipid-binding domain, CaLB)"/>
    <property type="match status" value="1"/>
</dbReference>
<dbReference type="PANTHER" id="PTHR45733:SF20">
    <property type="entry name" value="FORMIN-LIKE PROTEIN 13"/>
    <property type="match status" value="1"/>
</dbReference>
<dbReference type="Pfam" id="PF02181">
    <property type="entry name" value="FH2"/>
    <property type="match status" value="1"/>
</dbReference>
<evidence type="ECO:0000256" key="4">
    <source>
        <dbReference type="SAM" id="MobiDB-lite"/>
    </source>
</evidence>
<dbReference type="PROSITE" id="PS51444">
    <property type="entry name" value="FH2"/>
    <property type="match status" value="1"/>
</dbReference>
<evidence type="ECO:0000256" key="3">
    <source>
        <dbReference type="RuleBase" id="RU361260"/>
    </source>
</evidence>
<dbReference type="Pfam" id="PF10409">
    <property type="entry name" value="PTEN_C2"/>
    <property type="match status" value="1"/>
</dbReference>
<feature type="compositionally biased region" description="Pro residues" evidence="4">
    <location>
        <begin position="472"/>
        <end position="527"/>
    </location>
</feature>
<dbReference type="InterPro" id="IPR014020">
    <property type="entry name" value="Tensin_C2-dom"/>
</dbReference>
<sequence>MSVFDCCFSTDSLEEENYKVYIAGVVNQLQEHSPDASSLVFNFREVGTPSAIDDVLSEHGLTVMDYPRHYEGCSLLPVEMMHHFLRSSESWLSLGPNNLLLMHCERGAWPVLAFTLAALLIYQKQYSGEYKTLDMMYKQAPRELLHLFSPLNPIPSQLRYLKYVSGRNLFSEWPPLDKALTMDCVILRFIPDVSGQGGCRPIFRVYGQDPFSVDDKKPKLLYLTPKKGKHLKNYKKEECELVKIDINCHVQGDVVIECISLNDDMEREEMLFRVVFNTAFIRSNNLMLNRDEVDTLWHIKEQLPKEFKVELLFSDMDAASSADLMELAITNTTNQDATELLRQESPSLKPVHHSATVKPSFPPSGAPPPPSPILTVASQPSEQLQHSLVQPAETLSHGNSWVSLAASTLQQTTPNEKLPITLPPTSHVSSQESSQTTSSSPVPSVSNSNKTSALPPPPPLQRSDQNTVARVSPPPPAPAPPPPTGPPPPPLGPPGPRSVPQAPPPPTGPPPPPLGPPGPRSVPPPPFKKVGPIVPSKPVVPTIKLKPFYWLKLTKAVIGTGSIWAETLMCGGASKAPDIDMAQLQICFAAATPLKKAVTVVPVKPKIVRLIDSKRAQNCEIMLSNVKVPLQLLMDAVLNLEEAALDADKVENLIKFCPTPDEVKSLKAYDGDKNMLGKCEQVSQLSDSLSVVNSAAEQIKNSEKFKRIMQTILAIGNALNQGTTRDGEKDRDLMDSLQILSEKIPEVLDFADDLFLLEPATKIQLKFLTEDMQATNKGLEIVVQELSTSEKDGPISDNFNKVSLSLITCCLFKAFSKETE</sequence>
<dbReference type="PROSITE" id="PS51182">
    <property type="entry name" value="C2_TENSIN"/>
    <property type="match status" value="1"/>
</dbReference>
<dbReference type="AlphaFoldDB" id="A0AAU9SPR2"/>
<feature type="compositionally biased region" description="Pro residues" evidence="4">
    <location>
        <begin position="360"/>
        <end position="372"/>
    </location>
</feature>
<dbReference type="InterPro" id="IPR042201">
    <property type="entry name" value="FH2_Formin_sf"/>
</dbReference>
<reference evidence="7 8" key="1">
    <citation type="submission" date="2022-03" db="EMBL/GenBank/DDBJ databases">
        <authorList>
            <person name="Nunn A."/>
            <person name="Chopra R."/>
            <person name="Nunn A."/>
            <person name="Contreras Garrido A."/>
        </authorList>
    </citation>
    <scope>NUCLEOTIDE SEQUENCE [LARGE SCALE GENOMIC DNA]</scope>
</reference>